<gene>
    <name evidence="2" type="ORF">PIBRA_LOCUS14189</name>
</gene>
<protein>
    <submittedName>
        <fullName evidence="2">Uncharacterized protein</fullName>
    </submittedName>
</protein>
<dbReference type="EMBL" id="CALOZG010000087">
    <property type="protein sequence ID" value="CAH4038664.1"/>
    <property type="molecule type" value="Genomic_DNA"/>
</dbReference>
<dbReference type="Proteomes" id="UP001152562">
    <property type="component" value="Unassembled WGS sequence"/>
</dbReference>
<evidence type="ECO:0000313" key="2">
    <source>
        <dbReference type="EMBL" id="CAH4038664.1"/>
    </source>
</evidence>
<name>A0A9P0TUJ0_PIEBR</name>
<evidence type="ECO:0000256" key="1">
    <source>
        <dbReference type="SAM" id="MobiDB-lite"/>
    </source>
</evidence>
<feature type="region of interest" description="Disordered" evidence="1">
    <location>
        <begin position="42"/>
        <end position="65"/>
    </location>
</feature>
<comment type="caution">
    <text evidence="2">The sequence shown here is derived from an EMBL/GenBank/DDBJ whole genome shotgun (WGS) entry which is preliminary data.</text>
</comment>
<sequence length="100" mass="11141">MNSVLVATCRLSHSRSDASVARTVPTLSPRTKFYTIPESFISQNYEGPSSLDGPDTRPHHTPYRDTTCIPIHNRDKVLRLRLYLAKLEVVFANGGASQLV</sequence>
<accession>A0A9P0TUJ0</accession>
<proteinExistence type="predicted"/>
<dbReference type="AlphaFoldDB" id="A0A9P0TUJ0"/>
<evidence type="ECO:0000313" key="3">
    <source>
        <dbReference type="Proteomes" id="UP001152562"/>
    </source>
</evidence>
<reference evidence="2" key="1">
    <citation type="submission" date="2022-05" db="EMBL/GenBank/DDBJ databases">
        <authorList>
            <person name="Okamura Y."/>
        </authorList>
    </citation>
    <scope>NUCLEOTIDE SEQUENCE</scope>
</reference>
<organism evidence="2 3">
    <name type="scientific">Pieris brassicae</name>
    <name type="common">White butterfly</name>
    <name type="synonym">Large white butterfly</name>
    <dbReference type="NCBI Taxonomy" id="7116"/>
    <lineage>
        <taxon>Eukaryota</taxon>
        <taxon>Metazoa</taxon>
        <taxon>Ecdysozoa</taxon>
        <taxon>Arthropoda</taxon>
        <taxon>Hexapoda</taxon>
        <taxon>Insecta</taxon>
        <taxon>Pterygota</taxon>
        <taxon>Neoptera</taxon>
        <taxon>Endopterygota</taxon>
        <taxon>Lepidoptera</taxon>
        <taxon>Glossata</taxon>
        <taxon>Ditrysia</taxon>
        <taxon>Papilionoidea</taxon>
        <taxon>Pieridae</taxon>
        <taxon>Pierinae</taxon>
        <taxon>Pieris</taxon>
    </lineage>
</organism>
<keyword evidence="3" id="KW-1185">Reference proteome</keyword>